<dbReference type="InterPro" id="IPR058248">
    <property type="entry name" value="Lxx211020-like"/>
</dbReference>
<dbReference type="OrthoDB" id="9796962at2"/>
<sequence length="171" mass="18460">MKQRLSLLSLAAALITFPAVADDHGQHHGEHHSGAQIEISNAWSRPTPPGAGMGVGYMAISNHGDQAVTLVSANTDRAGHVSLHQTSMHDGLMKMQPLAHGLEIPAGQTVQLEPQGYHLMLEKLTMPLKAGEHVPVTLEFEGAETRHIELMVRSLDGEMGHSNMGHSHMNH</sequence>
<proteinExistence type="predicted"/>
<dbReference type="RefSeq" id="WP_106761910.1">
    <property type="nucleotide sequence ID" value="NZ_PXNP01000023.1"/>
</dbReference>
<feature type="chain" id="PRO_5015566931" evidence="1">
    <location>
        <begin position="22"/>
        <end position="171"/>
    </location>
</feature>
<dbReference type="Gene3D" id="2.60.40.1890">
    <property type="entry name" value="PCu(A)C copper chaperone"/>
    <property type="match status" value="1"/>
</dbReference>
<dbReference type="AlphaFoldDB" id="A0A2T1KKQ2"/>
<dbReference type="EMBL" id="PXNP01000023">
    <property type="protein sequence ID" value="PSF10709.1"/>
    <property type="molecule type" value="Genomic_DNA"/>
</dbReference>
<dbReference type="PANTHER" id="PTHR36302:SF1">
    <property type="entry name" value="COPPER CHAPERONE PCU(A)C"/>
    <property type="match status" value="1"/>
</dbReference>
<dbReference type="SUPFAM" id="SSF110087">
    <property type="entry name" value="DR1885-like metal-binding protein"/>
    <property type="match status" value="1"/>
</dbReference>
<comment type="caution">
    <text evidence="2">The sequence shown here is derived from an EMBL/GenBank/DDBJ whole genome shotgun (WGS) entry which is preliminary data.</text>
</comment>
<gene>
    <name evidence="2" type="ORF">C7H09_07170</name>
</gene>
<dbReference type="InterPro" id="IPR007410">
    <property type="entry name" value="LpqE-like"/>
</dbReference>
<feature type="signal peptide" evidence="1">
    <location>
        <begin position="1"/>
        <end position="21"/>
    </location>
</feature>
<name>A0A2T1KKQ2_9GAMM</name>
<organism evidence="2 3">
    <name type="scientific">Marinobacter fuscus</name>
    <dbReference type="NCBI Taxonomy" id="2109942"/>
    <lineage>
        <taxon>Bacteria</taxon>
        <taxon>Pseudomonadati</taxon>
        <taxon>Pseudomonadota</taxon>
        <taxon>Gammaproteobacteria</taxon>
        <taxon>Pseudomonadales</taxon>
        <taxon>Marinobacteraceae</taxon>
        <taxon>Marinobacter</taxon>
    </lineage>
</organism>
<evidence type="ECO:0000313" key="3">
    <source>
        <dbReference type="Proteomes" id="UP000239866"/>
    </source>
</evidence>
<accession>A0A2T1KKQ2</accession>
<dbReference type="Pfam" id="PF04314">
    <property type="entry name" value="PCuAC"/>
    <property type="match status" value="1"/>
</dbReference>
<dbReference type="Proteomes" id="UP000239866">
    <property type="component" value="Unassembled WGS sequence"/>
</dbReference>
<evidence type="ECO:0000256" key="1">
    <source>
        <dbReference type="SAM" id="SignalP"/>
    </source>
</evidence>
<keyword evidence="1" id="KW-0732">Signal</keyword>
<dbReference type="PANTHER" id="PTHR36302">
    <property type="entry name" value="BLR7088 PROTEIN"/>
    <property type="match status" value="1"/>
</dbReference>
<reference evidence="2 3" key="1">
    <citation type="submission" date="2018-03" db="EMBL/GenBank/DDBJ databases">
        <title>Marinobacter brunus sp. nov., a marine bacterium of Gamma-proteobacteria isolated from the surface seawater of the South China Sea.</title>
        <authorList>
            <person name="Cheng H."/>
            <person name="Wu Y.-H."/>
            <person name="Xamxidin M."/>
            <person name="Xu X.-W."/>
        </authorList>
    </citation>
    <scope>NUCLEOTIDE SEQUENCE [LARGE SCALE GENOMIC DNA]</scope>
    <source>
        <strain evidence="2 3">NH169-3</strain>
    </source>
</reference>
<keyword evidence="3" id="KW-1185">Reference proteome</keyword>
<protein>
    <submittedName>
        <fullName evidence="2">Metal-binding protein</fullName>
    </submittedName>
</protein>
<evidence type="ECO:0000313" key="2">
    <source>
        <dbReference type="EMBL" id="PSF10709.1"/>
    </source>
</evidence>
<dbReference type="InterPro" id="IPR036182">
    <property type="entry name" value="PCuAC_sf"/>
</dbReference>